<evidence type="ECO:0000256" key="1">
    <source>
        <dbReference type="SAM" id="MobiDB-lite"/>
    </source>
</evidence>
<evidence type="ECO:0000313" key="2">
    <source>
        <dbReference type="EMBL" id="KAK7512977.1"/>
    </source>
</evidence>
<dbReference type="EMBL" id="JBBPHU010000010">
    <property type="protein sequence ID" value="KAK7512977.1"/>
    <property type="molecule type" value="Genomic_DNA"/>
</dbReference>
<protein>
    <submittedName>
        <fullName evidence="2">Uncharacterized protein</fullName>
    </submittedName>
</protein>
<sequence length="265" mass="29494">MAYIHFSLRAFRAECLESVAKQSESTTPAPSHIFNGLIVVSYSSLSSKAQYHFIDLSSVKFYKASRIRQKSSAWRREPPRTILLGPRITLSAETTSPKAIGEVSHKRKHRGEGVDFHLPPTPINFDRQPAPTAAPSDEPSTPVTGDPTVPQEIDEAESLTFAVGRSIQEGERADDPEALSVWTATRRHAVPPGRLSRAQKRKLQHANQHVVTEVLIFNSDELGFASGRLVERRQLLTLYATQMDWEAFLVESVANGWTKIAGQRL</sequence>
<dbReference type="Proteomes" id="UP001363622">
    <property type="component" value="Unassembled WGS sequence"/>
</dbReference>
<comment type="caution">
    <text evidence="2">The sequence shown here is derived from an EMBL/GenBank/DDBJ whole genome shotgun (WGS) entry which is preliminary data.</text>
</comment>
<reference evidence="2 3" key="1">
    <citation type="submission" date="2024-04" db="EMBL/GenBank/DDBJ databases">
        <title>Phyllosticta paracitricarpa is synonymous to the EU quarantine fungus P. citricarpa based on phylogenomic analyses.</title>
        <authorList>
            <consortium name="Lawrence Berkeley National Laboratory"/>
            <person name="Van Ingen-Buijs V.A."/>
            <person name="Van Westerhoven A.C."/>
            <person name="Haridas S."/>
            <person name="Skiadas P."/>
            <person name="Martin F."/>
            <person name="Groenewald J.Z."/>
            <person name="Crous P.W."/>
            <person name="Seidl M.F."/>
        </authorList>
    </citation>
    <scope>NUCLEOTIDE SEQUENCE [LARGE SCALE GENOMIC DNA]</scope>
    <source>
        <strain evidence="2 3">CBS 123371</strain>
    </source>
</reference>
<gene>
    <name evidence="2" type="ORF">IWZ03DRAFT_430966</name>
</gene>
<feature type="region of interest" description="Disordered" evidence="1">
    <location>
        <begin position="99"/>
        <end position="150"/>
    </location>
</feature>
<name>A0ABR1KDY5_9PEZI</name>
<keyword evidence="3" id="KW-1185">Reference proteome</keyword>
<proteinExistence type="predicted"/>
<evidence type="ECO:0000313" key="3">
    <source>
        <dbReference type="Proteomes" id="UP001363622"/>
    </source>
</evidence>
<organism evidence="2 3">
    <name type="scientific">Phyllosticta citriasiana</name>
    <dbReference type="NCBI Taxonomy" id="595635"/>
    <lineage>
        <taxon>Eukaryota</taxon>
        <taxon>Fungi</taxon>
        <taxon>Dikarya</taxon>
        <taxon>Ascomycota</taxon>
        <taxon>Pezizomycotina</taxon>
        <taxon>Dothideomycetes</taxon>
        <taxon>Dothideomycetes incertae sedis</taxon>
        <taxon>Botryosphaeriales</taxon>
        <taxon>Phyllostictaceae</taxon>
        <taxon>Phyllosticta</taxon>
    </lineage>
</organism>
<accession>A0ABR1KDY5</accession>